<keyword evidence="3 6" id="KW-1133">Transmembrane helix</keyword>
<evidence type="ECO:0000256" key="1">
    <source>
        <dbReference type="ARBA" id="ARBA00004141"/>
    </source>
</evidence>
<organism evidence="7 8">
    <name type="scientific">Clathrus columnatus</name>
    <dbReference type="NCBI Taxonomy" id="1419009"/>
    <lineage>
        <taxon>Eukaryota</taxon>
        <taxon>Fungi</taxon>
        <taxon>Dikarya</taxon>
        <taxon>Basidiomycota</taxon>
        <taxon>Agaricomycotina</taxon>
        <taxon>Agaricomycetes</taxon>
        <taxon>Phallomycetidae</taxon>
        <taxon>Phallales</taxon>
        <taxon>Clathraceae</taxon>
        <taxon>Clathrus</taxon>
    </lineage>
</organism>
<dbReference type="EMBL" id="BPWL01000003">
    <property type="protein sequence ID" value="GJJ08625.1"/>
    <property type="molecule type" value="Genomic_DNA"/>
</dbReference>
<keyword evidence="8" id="KW-1185">Reference proteome</keyword>
<dbReference type="GO" id="GO:0022857">
    <property type="term" value="F:transmembrane transporter activity"/>
    <property type="evidence" value="ECO:0007669"/>
    <property type="project" value="TreeGrafter"/>
</dbReference>
<protein>
    <submittedName>
        <fullName evidence="7">Uncharacterized protein</fullName>
    </submittedName>
</protein>
<name>A0AAV5A300_9AGAM</name>
<comment type="caution">
    <text evidence="7">The sequence shown here is derived from an EMBL/GenBank/DDBJ whole genome shotgun (WGS) entry which is preliminary data.</text>
</comment>
<feature type="compositionally biased region" description="Low complexity" evidence="5">
    <location>
        <begin position="1"/>
        <end position="17"/>
    </location>
</feature>
<dbReference type="Proteomes" id="UP001050691">
    <property type="component" value="Unassembled WGS sequence"/>
</dbReference>
<evidence type="ECO:0000256" key="4">
    <source>
        <dbReference type="ARBA" id="ARBA00023136"/>
    </source>
</evidence>
<dbReference type="GO" id="GO:0016020">
    <property type="term" value="C:membrane"/>
    <property type="evidence" value="ECO:0007669"/>
    <property type="project" value="UniProtKB-SubCell"/>
</dbReference>
<evidence type="ECO:0000256" key="2">
    <source>
        <dbReference type="ARBA" id="ARBA00022692"/>
    </source>
</evidence>
<feature type="region of interest" description="Disordered" evidence="5">
    <location>
        <begin position="1"/>
        <end position="29"/>
    </location>
</feature>
<feature type="transmembrane region" description="Helical" evidence="6">
    <location>
        <begin position="210"/>
        <end position="228"/>
    </location>
</feature>
<dbReference type="InterPro" id="IPR036259">
    <property type="entry name" value="MFS_trans_sf"/>
</dbReference>
<feature type="transmembrane region" description="Helical" evidence="6">
    <location>
        <begin position="314"/>
        <end position="332"/>
    </location>
</feature>
<proteinExistence type="predicted"/>
<keyword evidence="4 6" id="KW-0472">Membrane</keyword>
<comment type="subcellular location">
    <subcellularLocation>
        <location evidence="1">Membrane</location>
        <topology evidence="1">Multi-pass membrane protein</topology>
    </subcellularLocation>
</comment>
<dbReference type="PANTHER" id="PTHR23507:SF1">
    <property type="entry name" value="FI18259P1-RELATED"/>
    <property type="match status" value="1"/>
</dbReference>
<evidence type="ECO:0000313" key="8">
    <source>
        <dbReference type="Proteomes" id="UP001050691"/>
    </source>
</evidence>
<gene>
    <name evidence="7" type="ORF">Clacol_002844</name>
</gene>
<feature type="transmembrane region" description="Helical" evidence="6">
    <location>
        <begin position="179"/>
        <end position="198"/>
    </location>
</feature>
<evidence type="ECO:0000313" key="7">
    <source>
        <dbReference type="EMBL" id="GJJ08625.1"/>
    </source>
</evidence>
<reference evidence="7" key="1">
    <citation type="submission" date="2021-10" db="EMBL/GenBank/DDBJ databases">
        <title>De novo Genome Assembly of Clathrus columnatus (Basidiomycota, Fungi) Using Illumina and Nanopore Sequence Data.</title>
        <authorList>
            <person name="Ogiso-Tanaka E."/>
            <person name="Itagaki H."/>
            <person name="Hosoya T."/>
            <person name="Hosaka K."/>
        </authorList>
    </citation>
    <scope>NUCLEOTIDE SEQUENCE</scope>
    <source>
        <strain evidence="7">MO-923</strain>
    </source>
</reference>
<accession>A0AAV5A300</accession>
<dbReference type="SUPFAM" id="SSF103473">
    <property type="entry name" value="MFS general substrate transporter"/>
    <property type="match status" value="1"/>
</dbReference>
<evidence type="ECO:0000256" key="5">
    <source>
        <dbReference type="SAM" id="MobiDB-lite"/>
    </source>
</evidence>
<evidence type="ECO:0000256" key="3">
    <source>
        <dbReference type="ARBA" id="ARBA00022989"/>
    </source>
</evidence>
<keyword evidence="2 6" id="KW-0812">Transmembrane</keyword>
<dbReference type="PANTHER" id="PTHR23507">
    <property type="entry name" value="ZGC:174356"/>
    <property type="match status" value="1"/>
</dbReference>
<sequence>MHYGSVQSIPSSSSQSQTDENATGDSGSDRLASAVEEGLVQLQRRKQSSLWQDVTYRVLFRTFSTSLTINKSWQLIPTKRGVTMAPRVDVYTQIACDEIRTSAEANLIDTPGPRPPFRPLIVYPSEIHPQVMPLSANAAVISNSHVDILLSTDNSVDITFEIPKECLDNPVVHSRAAQIQATLGTVVGVLSIVTAGYWGQVSDAYGRKTVLSTVLFGMLFHHIIYILVDTPNTIFNRYAWKFLILGPFVEGLLGGLTTYHAAENAFLADCANSGSRSTIFSYFQGASYIALASGPQIAPILLKDTTTNPRTPMFYAGLALETMGFFYALLILPETVSKETMMAARNAITGRFEGESFTSWIVRRTRETRDKLLSPLRIFAPKRRPSGGWEFSMTLLVVAQFIHLMSAVSSCE</sequence>
<dbReference type="Gene3D" id="1.20.1250.20">
    <property type="entry name" value="MFS general substrate transporter like domains"/>
    <property type="match status" value="1"/>
</dbReference>
<dbReference type="AlphaFoldDB" id="A0AAV5A300"/>
<feature type="transmembrane region" description="Helical" evidence="6">
    <location>
        <begin position="240"/>
        <end position="262"/>
    </location>
</feature>
<evidence type="ECO:0000256" key="6">
    <source>
        <dbReference type="SAM" id="Phobius"/>
    </source>
</evidence>